<feature type="signal peptide" evidence="2">
    <location>
        <begin position="1"/>
        <end position="19"/>
    </location>
</feature>
<dbReference type="AlphaFoldDB" id="A0A1S3H3G3"/>
<reference evidence="4" key="1">
    <citation type="submission" date="2025-08" db="UniProtKB">
        <authorList>
            <consortium name="RefSeq"/>
        </authorList>
    </citation>
    <scope>IDENTIFICATION</scope>
    <source>
        <tissue evidence="4">Gonads</tissue>
    </source>
</reference>
<dbReference type="KEGG" id="lak:106151807"/>
<evidence type="ECO:0000313" key="3">
    <source>
        <dbReference type="Proteomes" id="UP000085678"/>
    </source>
</evidence>
<proteinExistence type="predicted"/>
<accession>A0A1S3H3G3</accession>
<dbReference type="Proteomes" id="UP000085678">
    <property type="component" value="Unplaced"/>
</dbReference>
<gene>
    <name evidence="4" type="primary">LOC106151807</name>
</gene>
<protein>
    <submittedName>
        <fullName evidence="4">Uncharacterized protein LOC106151807 isoform X1</fullName>
    </submittedName>
</protein>
<keyword evidence="2" id="KW-0732">Signal</keyword>
<feature type="compositionally biased region" description="Pro residues" evidence="1">
    <location>
        <begin position="31"/>
        <end position="45"/>
    </location>
</feature>
<keyword evidence="3" id="KW-1185">Reference proteome</keyword>
<feature type="chain" id="PRO_5010324407" evidence="2">
    <location>
        <begin position="20"/>
        <end position="301"/>
    </location>
</feature>
<dbReference type="RefSeq" id="XP_013380675.1">
    <property type="nucleotide sequence ID" value="XM_013525221.2"/>
</dbReference>
<feature type="region of interest" description="Disordered" evidence="1">
    <location>
        <begin position="21"/>
        <end position="47"/>
    </location>
</feature>
<evidence type="ECO:0000256" key="1">
    <source>
        <dbReference type="SAM" id="MobiDB-lite"/>
    </source>
</evidence>
<dbReference type="InParanoid" id="A0A1S3H3G3"/>
<organism evidence="3 4">
    <name type="scientific">Lingula anatina</name>
    <name type="common">Brachiopod</name>
    <name type="synonym">Lingula unguis</name>
    <dbReference type="NCBI Taxonomy" id="7574"/>
    <lineage>
        <taxon>Eukaryota</taxon>
        <taxon>Metazoa</taxon>
        <taxon>Spiralia</taxon>
        <taxon>Lophotrochozoa</taxon>
        <taxon>Brachiopoda</taxon>
        <taxon>Linguliformea</taxon>
        <taxon>Lingulata</taxon>
        <taxon>Lingulida</taxon>
        <taxon>Linguloidea</taxon>
        <taxon>Lingulidae</taxon>
        <taxon>Lingula</taxon>
    </lineage>
</organism>
<evidence type="ECO:0000256" key="2">
    <source>
        <dbReference type="SAM" id="SignalP"/>
    </source>
</evidence>
<sequence>MVRYVTVFILVMIFAGVLGKGSKGPKTPKSPGHPTPKTPKTPPTPGNCFSPKYRELEYKTDEIVVDTQGSSYQSSSTIALYLANYTACVLETRVEGDTSSVIQTIYDYNDLKEYVISEDGNCTEQSIPGNRSLATDFLCIPGTATCDDYVTLGVGRGDMDAFICKMDKEEDGMVYNYTYITQAKSNFLVFKKMFGIGADNGTSKATLFETFVVKPNKTANKTDDGKDDTPTVSIASHTYCAYDLKYSITDPSMCNIPQSCTTTKTKVPYDRSWEEAEVKTKNIRGRSWEEAEIKMKKIQVL</sequence>
<name>A0A1S3H3G3_LINAN</name>
<evidence type="ECO:0000313" key="4">
    <source>
        <dbReference type="RefSeq" id="XP_013380675.1"/>
    </source>
</evidence>
<dbReference type="GeneID" id="106151807"/>